<keyword evidence="1" id="KW-0732">Signal</keyword>
<dbReference type="EMBL" id="JAFCIX010000503">
    <property type="protein sequence ID" value="KAH6588473.1"/>
    <property type="molecule type" value="Genomic_DNA"/>
</dbReference>
<dbReference type="Gene3D" id="3.90.226.10">
    <property type="entry name" value="2-enoyl-CoA Hydratase, Chain A, domain 1"/>
    <property type="match status" value="1"/>
</dbReference>
<dbReference type="EMBL" id="JAFCIX010000479">
    <property type="protein sequence ID" value="KAH6589014.1"/>
    <property type="molecule type" value="Genomic_DNA"/>
</dbReference>
<organism evidence="4 5">
    <name type="scientific">Batrachochytrium salamandrivorans</name>
    <dbReference type="NCBI Taxonomy" id="1357716"/>
    <lineage>
        <taxon>Eukaryota</taxon>
        <taxon>Fungi</taxon>
        <taxon>Fungi incertae sedis</taxon>
        <taxon>Chytridiomycota</taxon>
        <taxon>Chytridiomycota incertae sedis</taxon>
        <taxon>Chytridiomycetes</taxon>
        <taxon>Rhizophydiales</taxon>
        <taxon>Rhizophydiales incertae sedis</taxon>
        <taxon>Batrachochytrium</taxon>
    </lineage>
</organism>
<feature type="chain" id="PRO_5045031061" description="Tail specific protease domain-containing protein" evidence="1">
    <location>
        <begin position="20"/>
        <end position="875"/>
    </location>
</feature>
<dbReference type="SUPFAM" id="SSF52096">
    <property type="entry name" value="ClpP/crotonase"/>
    <property type="match status" value="1"/>
</dbReference>
<comment type="caution">
    <text evidence="4">The sequence shown here is derived from an EMBL/GenBank/DDBJ whole genome shotgun (WGS) entry which is preliminary data.</text>
</comment>
<evidence type="ECO:0000313" key="3">
    <source>
        <dbReference type="EMBL" id="KAH6588473.1"/>
    </source>
</evidence>
<name>A0ABQ8EYV9_9FUNG</name>
<gene>
    <name evidence="4" type="ORF">BASA50_010330</name>
    <name evidence="3" type="ORF">BASA50_010699</name>
</gene>
<proteinExistence type="predicted"/>
<dbReference type="PANTHER" id="PTHR32060:SF22">
    <property type="entry name" value="CARBOXYL-TERMINAL-PROCESSING PEPTIDASE 3, CHLOROPLASTIC"/>
    <property type="match status" value="1"/>
</dbReference>
<dbReference type="InterPro" id="IPR029045">
    <property type="entry name" value="ClpP/crotonase-like_dom_sf"/>
</dbReference>
<protein>
    <recommendedName>
        <fullName evidence="2">Tail specific protease domain-containing protein</fullName>
    </recommendedName>
</protein>
<keyword evidence="5" id="KW-1185">Reference proteome</keyword>
<dbReference type="Pfam" id="PF03572">
    <property type="entry name" value="Peptidase_S41"/>
    <property type="match status" value="1"/>
</dbReference>
<feature type="domain" description="Tail specific protease" evidence="2">
    <location>
        <begin position="350"/>
        <end position="526"/>
    </location>
</feature>
<feature type="signal peptide" evidence="1">
    <location>
        <begin position="1"/>
        <end position="19"/>
    </location>
</feature>
<evidence type="ECO:0000313" key="4">
    <source>
        <dbReference type="EMBL" id="KAH6589014.1"/>
    </source>
</evidence>
<reference evidence="4 5" key="1">
    <citation type="submission" date="2021-02" db="EMBL/GenBank/DDBJ databases">
        <title>Variation within the Batrachochytrium salamandrivorans European outbreak.</title>
        <authorList>
            <person name="Kelly M."/>
            <person name="Pasmans F."/>
            <person name="Shea T.P."/>
            <person name="Munoz J.F."/>
            <person name="Carranza S."/>
            <person name="Cuomo C.A."/>
            <person name="Martel A."/>
        </authorList>
    </citation>
    <scope>NUCLEOTIDE SEQUENCE [LARGE SCALE GENOMIC DNA]</scope>
    <source>
        <strain evidence="4 5">AMFP18/2</strain>
    </source>
</reference>
<dbReference type="Proteomes" id="UP001648503">
    <property type="component" value="Unassembled WGS sequence"/>
</dbReference>
<sequence>MLVSSIVALLATASTFASAETYDAYNLLKDDRAAGRLVFLPMNPSQKEIIVKNSENVLTAWVNYDSKIANYGPDADPFPIIKSLRKNIDTISDNDLQLGLTDAFVKIRDLHTRWINAPPYRCFFATTGLTFGFIEGSADIAKKPTVVVTDITSVPKVLALFGKDYSKIQLGDELHTVDGLSFADWFKKNQFKSGAGANDFGGQRRALSYLTTIRGAVNRLPTEDFVTFQFKSRAHYKRVYTVKVPYVAGHSASCWALGSNLYKKISNITLPGTPPPLNSFKKQSDSTEFQRQLRALKERKNPSAQNSDSIEAAAIQKLLFSDADSAAIVMKPTAVTSIFWSIYQPNGKNMGVIRLSDFQPKDPSTQTEAVERGVMIIRNLLTNEMKDTKSVIFELRGNPGGYISFANSMPQLFKPDFIPYGARYLMNNVTHNTFVVNQDPADPWAKVWGETKPGSRYTNIAPFDSFESSNTLGQAYLRPMGIFNDGVCFSACDMFSGNIQGHRAGTIFGEEGQTGAGGANILSLDDYLSVYNKYDFKPFPYTKELTYAPEGGKFYNRLSVGIRQSVRNGIYDGQLIEDTGIKSDIIVRARWSDLMPNSTTNTQYDRIADNLARIGEKTGQNSLHFIAEPFNIVTSGNEYKIGADIAGIDQITVFKADGVTEIFTQSVPANSRKIVITSPPVINTLGNSHITIVGKSKGKQVLKTYRSVRAIPTTADRIDITRAPFVLSTVGNAVGVYNSGTTSSASGWNLANGKWIIGNGIKYIDNADTTIEAFLTAPVGTRINVNLNLALDSERDYDFVYLNIRSDKGVEDFLLSSKGLDNTTAFPGESGNKTVNGVFPFTTKSTEFSVALRFTSDGGSTLSGATVNTFSVTTN</sequence>
<dbReference type="PANTHER" id="PTHR32060">
    <property type="entry name" value="TAIL-SPECIFIC PROTEASE"/>
    <property type="match status" value="1"/>
</dbReference>
<dbReference type="InterPro" id="IPR005151">
    <property type="entry name" value="Tail-specific_protease"/>
</dbReference>
<evidence type="ECO:0000256" key="1">
    <source>
        <dbReference type="SAM" id="SignalP"/>
    </source>
</evidence>
<accession>A0ABQ8EYV9</accession>
<evidence type="ECO:0000259" key="2">
    <source>
        <dbReference type="Pfam" id="PF03572"/>
    </source>
</evidence>
<evidence type="ECO:0000313" key="5">
    <source>
        <dbReference type="Proteomes" id="UP001648503"/>
    </source>
</evidence>